<evidence type="ECO:0000313" key="2">
    <source>
        <dbReference type="Proteomes" id="UP000474758"/>
    </source>
</evidence>
<name>A0A6M1TSR3_9RHOB</name>
<sequence>MTRPFDSFVMFAEMRTGSNFLEANLNAIPGIICHGEVFNPVFIGKKDQTEFLGITLAEREADPARLLRRMRERTPGLSGFRYFHDHDPRIFDLVLDDPRCAKIVLTRNPVESYVSLKIAKATGQWKLTNPKNLKQAKARFEPLEFEDHLEELQQFQIRLLNALQARGQTAFYIDYEDIPDLGVLNGLAAFLGVEGRLQAIDSSLTVQNPEPIADKLINPAEMGKSLSRLDRFNLSRTPNFEPRRNAAIPGYVAAQDAPLLFMPIKGAPVQPLIDWLSTIGGLERDFTHKTLRQWKRSRPGHRSFTVLRHPLDRAHRAFCALEQGGLQPEQRGILARVHGVNLPRPGTPFTDPAERRAAFLAFLKFLKRNLSGQTGFRTDAGWASQTTTLQGFAQFQPPDLILREETLTEGLAFLCSEIGLPAPQLLPLRDACDDALDAIRDGELEEAARDAYQRDYLGFGFYPKR</sequence>
<dbReference type="InterPro" id="IPR027417">
    <property type="entry name" value="P-loop_NTPase"/>
</dbReference>
<protein>
    <submittedName>
        <fullName evidence="1">Nodulation protein NodH</fullName>
    </submittedName>
</protein>
<proteinExistence type="predicted"/>
<dbReference type="RefSeq" id="WP_165049582.1">
    <property type="nucleotide sequence ID" value="NZ_JAALFE010000008.1"/>
</dbReference>
<keyword evidence="2" id="KW-1185">Reference proteome</keyword>
<reference evidence="1 2" key="1">
    <citation type="submission" date="2020-02" db="EMBL/GenBank/DDBJ databases">
        <title>Rhodobacter translucens sp. nov., a novel bacterium isolated from activated sludge.</title>
        <authorList>
            <person name="Liu J."/>
        </authorList>
    </citation>
    <scope>NUCLEOTIDE SEQUENCE [LARGE SCALE GENOMIC DNA]</scope>
    <source>
        <strain evidence="1 2">HX-7-19</strain>
    </source>
</reference>
<dbReference type="EMBL" id="JAALFE010000008">
    <property type="protein sequence ID" value="NGQ91248.1"/>
    <property type="molecule type" value="Genomic_DNA"/>
</dbReference>
<dbReference type="AlphaFoldDB" id="A0A6M1TSR3"/>
<evidence type="ECO:0000313" key="1">
    <source>
        <dbReference type="EMBL" id="NGQ91248.1"/>
    </source>
</evidence>
<dbReference type="Gene3D" id="3.40.50.300">
    <property type="entry name" value="P-loop containing nucleotide triphosphate hydrolases"/>
    <property type="match status" value="1"/>
</dbReference>
<gene>
    <name evidence="1" type="ORF">G5V65_10090</name>
</gene>
<dbReference type="Proteomes" id="UP000474758">
    <property type="component" value="Unassembled WGS sequence"/>
</dbReference>
<dbReference type="SUPFAM" id="SSF52540">
    <property type="entry name" value="P-loop containing nucleoside triphosphate hydrolases"/>
    <property type="match status" value="1"/>
</dbReference>
<accession>A0A6M1TSR3</accession>
<organism evidence="1 2">
    <name type="scientific">Paragemmobacter kunshanensis</name>
    <dbReference type="NCBI Taxonomy" id="2583234"/>
    <lineage>
        <taxon>Bacteria</taxon>
        <taxon>Pseudomonadati</taxon>
        <taxon>Pseudomonadota</taxon>
        <taxon>Alphaproteobacteria</taxon>
        <taxon>Rhodobacterales</taxon>
        <taxon>Paracoccaceae</taxon>
        <taxon>Paragemmobacter</taxon>
    </lineage>
</organism>
<comment type="caution">
    <text evidence="1">The sequence shown here is derived from an EMBL/GenBank/DDBJ whole genome shotgun (WGS) entry which is preliminary data.</text>
</comment>